<feature type="domain" description="Metallo-beta-lactamase" evidence="1">
    <location>
        <begin position="20"/>
        <end position="202"/>
    </location>
</feature>
<dbReference type="Proteomes" id="UP000256520">
    <property type="component" value="Unassembled WGS sequence"/>
</dbReference>
<comment type="caution">
    <text evidence="2">The sequence shown here is derived from an EMBL/GenBank/DDBJ whole genome shotgun (WGS) entry which is preliminary data.</text>
</comment>
<gene>
    <name evidence="2" type="ORF">CWR45_15450</name>
</gene>
<dbReference type="PANTHER" id="PTHR42951:SF17">
    <property type="entry name" value="METALLO-BETA-LACTAMASE DOMAIN-CONTAINING PROTEIN"/>
    <property type="match status" value="1"/>
</dbReference>
<keyword evidence="2" id="KW-0378">Hydrolase</keyword>
<dbReference type="SUPFAM" id="SSF56281">
    <property type="entry name" value="Metallo-hydrolase/oxidoreductase"/>
    <property type="match status" value="1"/>
</dbReference>
<evidence type="ECO:0000313" key="2">
    <source>
        <dbReference type="EMBL" id="RDW15892.1"/>
    </source>
</evidence>
<dbReference type="SMART" id="SM00849">
    <property type="entry name" value="Lactamase_B"/>
    <property type="match status" value="1"/>
</dbReference>
<dbReference type="EMBL" id="PIOD01000021">
    <property type="protein sequence ID" value="RDW15892.1"/>
    <property type="molecule type" value="Genomic_DNA"/>
</dbReference>
<sequence>MKAKRVSKHIWSLKSWIPFPIHVWVVIDEEGLTLVDAGIPMMAKGIMKFIKQLEPLRLNRIVLTHGHSDHIGSLKPILKYRNVPVYAHQNEIPFMEGDMLYPRRKKFEVNVEKGIAQPLQINDQDEILTISGLTPYLTPGHSPGHVVYYHSEDQVLLAGDLFTSRNGKLKKPISMFTGDMNEAVKSSMILRKLKPKQLEVCHGNTVFHPANQLEAYLQQFGKDGTN</sequence>
<evidence type="ECO:0000313" key="3">
    <source>
        <dbReference type="Proteomes" id="UP000256520"/>
    </source>
</evidence>
<dbReference type="Pfam" id="PF00753">
    <property type="entry name" value="Lactamase_B"/>
    <property type="match status" value="1"/>
</dbReference>
<organism evidence="2 3">
    <name type="scientific">Oceanobacillus chungangensis</name>
    <dbReference type="NCBI Taxonomy" id="1229152"/>
    <lineage>
        <taxon>Bacteria</taxon>
        <taxon>Bacillati</taxon>
        <taxon>Bacillota</taxon>
        <taxon>Bacilli</taxon>
        <taxon>Bacillales</taxon>
        <taxon>Bacillaceae</taxon>
        <taxon>Oceanobacillus</taxon>
    </lineage>
</organism>
<proteinExistence type="predicted"/>
<dbReference type="InterPro" id="IPR001279">
    <property type="entry name" value="Metallo-B-lactamas"/>
</dbReference>
<dbReference type="CDD" id="cd07721">
    <property type="entry name" value="yflN-like_MBL-fold"/>
    <property type="match status" value="1"/>
</dbReference>
<dbReference type="PANTHER" id="PTHR42951">
    <property type="entry name" value="METALLO-BETA-LACTAMASE DOMAIN-CONTAINING"/>
    <property type="match status" value="1"/>
</dbReference>
<accession>A0A3D8PJP9</accession>
<dbReference type="InterPro" id="IPR050855">
    <property type="entry name" value="NDM-1-like"/>
</dbReference>
<dbReference type="OrthoDB" id="9802248at2"/>
<keyword evidence="3" id="KW-1185">Reference proteome</keyword>
<dbReference type="InterPro" id="IPR036866">
    <property type="entry name" value="RibonucZ/Hydroxyglut_hydro"/>
</dbReference>
<dbReference type="AlphaFoldDB" id="A0A3D8PJP9"/>
<dbReference type="Gene3D" id="3.60.15.10">
    <property type="entry name" value="Ribonuclease Z/Hydroxyacylglutathione hydrolase-like"/>
    <property type="match status" value="1"/>
</dbReference>
<protein>
    <submittedName>
        <fullName evidence="2">MBL fold metallo-hydrolase</fullName>
    </submittedName>
</protein>
<name>A0A3D8PJP9_9BACI</name>
<reference evidence="3" key="1">
    <citation type="submission" date="2017-11" db="EMBL/GenBank/DDBJ databases">
        <authorList>
            <person name="Zhu W."/>
        </authorList>
    </citation>
    <scope>NUCLEOTIDE SEQUENCE [LARGE SCALE GENOMIC DNA]</scope>
    <source>
        <strain evidence="3">CAU 1051</strain>
    </source>
</reference>
<dbReference type="GO" id="GO:0016787">
    <property type="term" value="F:hydrolase activity"/>
    <property type="evidence" value="ECO:0007669"/>
    <property type="project" value="UniProtKB-KW"/>
</dbReference>
<evidence type="ECO:0000259" key="1">
    <source>
        <dbReference type="SMART" id="SM00849"/>
    </source>
</evidence>
<dbReference type="RefSeq" id="WP_115750773.1">
    <property type="nucleotide sequence ID" value="NZ_PIOD01000021.1"/>
</dbReference>